<evidence type="ECO:0000313" key="2">
    <source>
        <dbReference type="Proteomes" id="UP000265520"/>
    </source>
</evidence>
<comment type="caution">
    <text evidence="1">The sequence shown here is derived from an EMBL/GenBank/DDBJ whole genome shotgun (WGS) entry which is preliminary data.</text>
</comment>
<name>A0A392P5E4_9FABA</name>
<organism evidence="1 2">
    <name type="scientific">Trifolium medium</name>
    <dbReference type="NCBI Taxonomy" id="97028"/>
    <lineage>
        <taxon>Eukaryota</taxon>
        <taxon>Viridiplantae</taxon>
        <taxon>Streptophyta</taxon>
        <taxon>Embryophyta</taxon>
        <taxon>Tracheophyta</taxon>
        <taxon>Spermatophyta</taxon>
        <taxon>Magnoliopsida</taxon>
        <taxon>eudicotyledons</taxon>
        <taxon>Gunneridae</taxon>
        <taxon>Pentapetalae</taxon>
        <taxon>rosids</taxon>
        <taxon>fabids</taxon>
        <taxon>Fabales</taxon>
        <taxon>Fabaceae</taxon>
        <taxon>Papilionoideae</taxon>
        <taxon>50 kb inversion clade</taxon>
        <taxon>NPAAA clade</taxon>
        <taxon>Hologalegina</taxon>
        <taxon>IRL clade</taxon>
        <taxon>Trifolieae</taxon>
        <taxon>Trifolium</taxon>
    </lineage>
</organism>
<protein>
    <submittedName>
        <fullName evidence="1">Uncharacterized protein</fullName>
    </submittedName>
</protein>
<proteinExistence type="predicted"/>
<keyword evidence="2" id="KW-1185">Reference proteome</keyword>
<dbReference type="Proteomes" id="UP000265520">
    <property type="component" value="Unassembled WGS sequence"/>
</dbReference>
<dbReference type="EMBL" id="LXQA010063785">
    <property type="protein sequence ID" value="MCI06992.1"/>
    <property type="molecule type" value="Genomic_DNA"/>
</dbReference>
<dbReference type="AlphaFoldDB" id="A0A392P5E4"/>
<dbReference type="PANTHER" id="PTHR37392:SF1">
    <property type="entry name" value="OS09G0556800 PROTEIN"/>
    <property type="match status" value="1"/>
</dbReference>
<evidence type="ECO:0000313" key="1">
    <source>
        <dbReference type="EMBL" id="MCI06992.1"/>
    </source>
</evidence>
<accession>A0A392P5E4</accession>
<dbReference type="PANTHER" id="PTHR37392">
    <property type="entry name" value="OS09G0556800 PROTEIN"/>
    <property type="match status" value="1"/>
</dbReference>
<reference evidence="1 2" key="1">
    <citation type="journal article" date="2018" name="Front. Plant Sci.">
        <title>Red Clover (Trifolium pratense) and Zigzag Clover (T. medium) - A Picture of Genomic Similarities and Differences.</title>
        <authorList>
            <person name="Dluhosova J."/>
            <person name="Istvanek J."/>
            <person name="Nedelnik J."/>
            <person name="Repkova J."/>
        </authorList>
    </citation>
    <scope>NUCLEOTIDE SEQUENCE [LARGE SCALE GENOMIC DNA]</scope>
    <source>
        <strain evidence="2">cv. 10/8</strain>
        <tissue evidence="1">Leaf</tissue>
    </source>
</reference>
<feature type="non-terminal residue" evidence="1">
    <location>
        <position position="1"/>
    </location>
</feature>
<sequence>TRIPVDKADLKNYFPKSWCDRYGDVVLDVVKKEFKTHVEEMENMRSIAREKHGGNSRRWTTFDDDENMHPNLFVHHDNSVRSSNINPFSHGYAENM</sequence>